<keyword evidence="3" id="KW-1185">Reference proteome</keyword>
<feature type="transmembrane region" description="Helical" evidence="1">
    <location>
        <begin position="71"/>
        <end position="92"/>
    </location>
</feature>
<feature type="transmembrane region" description="Helical" evidence="1">
    <location>
        <begin position="33"/>
        <end position="50"/>
    </location>
</feature>
<dbReference type="InterPro" id="IPR038765">
    <property type="entry name" value="Papain-like_cys_pep_sf"/>
</dbReference>
<reference evidence="2 3" key="1">
    <citation type="submission" date="2019-04" db="EMBL/GenBank/DDBJ databases">
        <authorList>
            <person name="Van Vliet M D."/>
        </authorList>
    </citation>
    <scope>NUCLEOTIDE SEQUENCE [LARGE SCALE GENOMIC DNA]</scope>
    <source>
        <strain evidence="2 3">F1</strain>
    </source>
</reference>
<organism evidence="2 3">
    <name type="scientific">Pontiella desulfatans</name>
    <dbReference type="NCBI Taxonomy" id="2750659"/>
    <lineage>
        <taxon>Bacteria</taxon>
        <taxon>Pseudomonadati</taxon>
        <taxon>Kiritimatiellota</taxon>
        <taxon>Kiritimatiellia</taxon>
        <taxon>Kiritimatiellales</taxon>
        <taxon>Pontiellaceae</taxon>
        <taxon>Pontiella</taxon>
    </lineage>
</organism>
<dbReference type="AlphaFoldDB" id="A0A6C2U346"/>
<keyword evidence="1" id="KW-1133">Transmembrane helix</keyword>
<gene>
    <name evidence="2" type="ORF">PDESU_02846</name>
</gene>
<evidence type="ECO:0000313" key="2">
    <source>
        <dbReference type="EMBL" id="VGO14287.1"/>
    </source>
</evidence>
<sequence length="565" mass="63706">MLKNKRLLLVTLALLLAAIVVLGMKIAYPSHRVVAFSLLGLGWLPLMASYQINRRLLRIQKHKIKKKTRPFLPHGIVALVLIAAFYVTWALFPVERSPLLGMTGDELRSGLSDDLSSYLMLRESADDLVETFEANGLLGREVNSLSRAERGTIRSLWRDGAMAFLEFDLLKGKYRGFYQIDYVAEPRLHSDTFLLAYMAYVAQYNACLQIVEMVDGNEFMETLLNEEGEGIPPDSYFFMKQRLTNPNVMLRLNAAAAYYALVRKDSGIDAGIVADFEIRRKALVKSFGANAEIFVENPLAILERAAFETLLPVQKNVAVQMSHIRTARRDYLITPEILAECQPRLEPGDILIQRRNWHMTNIGIPGFWPHVAFYVGTAEEVEAYFGELGFPPLDTLRALHPEAMVAMRTVADDGYPVRVIEAIRPGVVFQSLETSARCDYLGVIRPNLTKAEKFKALLGAFSHHGKPYDLNFDFTTDNMLVCSELVYKAYRAAGELPLQPEVISGRRLLPPNRLAEQAVASMGEGQAFSFVLFLDAVEKSNSIVERNAEAFKESWQRPKWDVMQD</sequence>
<dbReference type="InterPro" id="IPR024453">
    <property type="entry name" value="Peptidase_C92"/>
</dbReference>
<name>A0A6C2U346_PONDE</name>
<protein>
    <recommendedName>
        <fullName evidence="4">Permuted papain-like amidase enzyme, YaeF/YiiX, C92 family</fullName>
    </recommendedName>
</protein>
<evidence type="ECO:0000313" key="3">
    <source>
        <dbReference type="Proteomes" id="UP000366872"/>
    </source>
</evidence>
<evidence type="ECO:0000256" key="1">
    <source>
        <dbReference type="SAM" id="Phobius"/>
    </source>
</evidence>
<dbReference type="SUPFAM" id="SSF54001">
    <property type="entry name" value="Cysteine proteinases"/>
    <property type="match status" value="1"/>
</dbReference>
<dbReference type="Proteomes" id="UP000366872">
    <property type="component" value="Unassembled WGS sequence"/>
</dbReference>
<evidence type="ECO:0008006" key="4">
    <source>
        <dbReference type="Google" id="ProtNLM"/>
    </source>
</evidence>
<keyword evidence="1" id="KW-0472">Membrane</keyword>
<dbReference type="EMBL" id="CAAHFG010000001">
    <property type="protein sequence ID" value="VGO14287.1"/>
    <property type="molecule type" value="Genomic_DNA"/>
</dbReference>
<dbReference type="Pfam" id="PF05708">
    <property type="entry name" value="Peptidase_C92"/>
    <property type="match status" value="1"/>
</dbReference>
<accession>A0A6C2U346</accession>
<proteinExistence type="predicted"/>
<keyword evidence="1" id="KW-0812">Transmembrane</keyword>
<dbReference type="Gene3D" id="3.90.1720.10">
    <property type="entry name" value="endopeptidase domain like (from Nostoc punctiforme)"/>
    <property type="match status" value="1"/>
</dbReference>